<feature type="transmembrane region" description="Helical" evidence="2">
    <location>
        <begin position="397"/>
        <end position="417"/>
    </location>
</feature>
<dbReference type="HOGENOM" id="CLU_466771_0_0_3"/>
<dbReference type="AlphaFoldDB" id="B4VJF9"/>
<dbReference type="Pfam" id="PF05226">
    <property type="entry name" value="CHASE2"/>
    <property type="match status" value="1"/>
</dbReference>
<feature type="transmembrane region" description="Helical" evidence="2">
    <location>
        <begin position="370"/>
        <end position="391"/>
    </location>
</feature>
<feature type="transmembrane region" description="Helical" evidence="2">
    <location>
        <begin position="340"/>
        <end position="358"/>
    </location>
</feature>
<keyword evidence="2" id="KW-1133">Transmembrane helix</keyword>
<keyword evidence="5" id="KW-1185">Reference proteome</keyword>
<reference evidence="4 5" key="1">
    <citation type="submission" date="2008-07" db="EMBL/GenBank/DDBJ databases">
        <authorList>
            <person name="Tandeau de Marsac N."/>
            <person name="Ferriera S."/>
            <person name="Johnson J."/>
            <person name="Kravitz S."/>
            <person name="Beeson K."/>
            <person name="Sutton G."/>
            <person name="Rogers Y.-H."/>
            <person name="Friedman R."/>
            <person name="Frazier M."/>
            <person name="Venter J.C."/>
        </authorList>
    </citation>
    <scope>NUCLEOTIDE SEQUENCE [LARGE SCALE GENOMIC DNA]</scope>
    <source>
        <strain evidence="4 5">PCC 7420</strain>
    </source>
</reference>
<evidence type="ECO:0000256" key="1">
    <source>
        <dbReference type="SAM" id="MobiDB-lite"/>
    </source>
</evidence>
<dbReference type="InterPro" id="IPR007890">
    <property type="entry name" value="CHASE2"/>
</dbReference>
<dbReference type="STRING" id="118168.MC7420_7719"/>
<feature type="domain" description="CHASE2" evidence="3">
    <location>
        <begin position="45"/>
        <end position="362"/>
    </location>
</feature>
<keyword evidence="2" id="KW-0812">Transmembrane</keyword>
<feature type="region of interest" description="Disordered" evidence="1">
    <location>
        <begin position="521"/>
        <end position="566"/>
    </location>
</feature>
<sequence>MMSEMRSFFTQHPVGKGIMAFGGTVVLTSVVVTGVIVGLRQLGALEGSELKAYDQLVRSRPESEPSDRVLVVGISEEDIRNYNQFPITDATLATLLKKLADYQPRAIGIDIGRDVPIGEGREDLIQVIEQNDNMVAACVMSSATEPGTPPAPGTPPERVGFADMQLDRDQVIRRTALVSFPPFVEPLPENPHLCQDPDSLLYSLPFRLATSYLEQEGIEEELTTPEEFIKLDSTIFLPLEDQSGNYSYTGAFDYQIMINWSGENAIKQVTLTDVLEGNIDPNLVTDRVVLVGYTASTANDDFATPFSAAAQDRVLMPGVVLHAQVVSQIMTTVLEGRPLIWYWSQGTEILWIFLWSVVGGTLAWKIRRPWILLPAAIVGSGILYGICYALFVQQSGWIPLVPPAVGLVLTTFSVVIIDRYGQVVAKTVKKLLRINIEIDETQKEEQVAQILETDSFQDIQIRADQLRRRRQITKPKTYNNTVTDQVELNWEEVPELGQYQQVLQRARVLRHQLNRVEVERDEVEDVEQTTNGSSGRMPTVKKQAFNPEDESYLSQLQSRGRRMRNR</sequence>
<dbReference type="RefSeq" id="WP_006098417.1">
    <property type="nucleotide sequence ID" value="NZ_DS989842.1"/>
</dbReference>
<protein>
    <recommendedName>
        <fullName evidence="3">CHASE2 domain-containing protein</fullName>
    </recommendedName>
</protein>
<feature type="transmembrane region" description="Helical" evidence="2">
    <location>
        <begin position="20"/>
        <end position="39"/>
    </location>
</feature>
<proteinExistence type="predicted"/>
<keyword evidence="2" id="KW-0472">Membrane</keyword>
<dbReference type="EMBL" id="DS989842">
    <property type="protein sequence ID" value="EDX77981.1"/>
    <property type="molecule type" value="Genomic_DNA"/>
</dbReference>
<accession>B4VJF9</accession>
<organism evidence="4 5">
    <name type="scientific">Coleofasciculus chthonoplastes PCC 7420</name>
    <dbReference type="NCBI Taxonomy" id="118168"/>
    <lineage>
        <taxon>Bacteria</taxon>
        <taxon>Bacillati</taxon>
        <taxon>Cyanobacteriota</taxon>
        <taxon>Cyanophyceae</taxon>
        <taxon>Coleofasciculales</taxon>
        <taxon>Coleofasciculaceae</taxon>
        <taxon>Coleofasciculus</taxon>
    </lineage>
</organism>
<dbReference type="eggNOG" id="COG4252">
    <property type="taxonomic scope" value="Bacteria"/>
</dbReference>
<dbReference type="SMART" id="SM01080">
    <property type="entry name" value="CHASE2"/>
    <property type="match status" value="1"/>
</dbReference>
<evidence type="ECO:0000256" key="2">
    <source>
        <dbReference type="SAM" id="Phobius"/>
    </source>
</evidence>
<name>B4VJF9_9CYAN</name>
<evidence type="ECO:0000313" key="5">
    <source>
        <dbReference type="Proteomes" id="UP000003835"/>
    </source>
</evidence>
<gene>
    <name evidence="4" type="ORF">MC7420_7719</name>
</gene>
<evidence type="ECO:0000259" key="3">
    <source>
        <dbReference type="SMART" id="SM01080"/>
    </source>
</evidence>
<dbReference type="Proteomes" id="UP000003835">
    <property type="component" value="Unassembled WGS sequence"/>
</dbReference>
<evidence type="ECO:0000313" key="4">
    <source>
        <dbReference type="EMBL" id="EDX77981.1"/>
    </source>
</evidence>
<dbReference type="OrthoDB" id="337251at2"/>